<reference evidence="1 2" key="1">
    <citation type="journal article" date="2017" name="Nat. Ecol. Evol.">
        <title>Scallop genome provides insights into evolution of bilaterian karyotype and development.</title>
        <authorList>
            <person name="Wang S."/>
            <person name="Zhang J."/>
            <person name="Jiao W."/>
            <person name="Li J."/>
            <person name="Xun X."/>
            <person name="Sun Y."/>
            <person name="Guo X."/>
            <person name="Huan P."/>
            <person name="Dong B."/>
            <person name="Zhang L."/>
            <person name="Hu X."/>
            <person name="Sun X."/>
            <person name="Wang J."/>
            <person name="Zhao C."/>
            <person name="Wang Y."/>
            <person name="Wang D."/>
            <person name="Huang X."/>
            <person name="Wang R."/>
            <person name="Lv J."/>
            <person name="Li Y."/>
            <person name="Zhang Z."/>
            <person name="Liu B."/>
            <person name="Lu W."/>
            <person name="Hui Y."/>
            <person name="Liang J."/>
            <person name="Zhou Z."/>
            <person name="Hou R."/>
            <person name="Li X."/>
            <person name="Liu Y."/>
            <person name="Li H."/>
            <person name="Ning X."/>
            <person name="Lin Y."/>
            <person name="Zhao L."/>
            <person name="Xing Q."/>
            <person name="Dou J."/>
            <person name="Li Y."/>
            <person name="Mao J."/>
            <person name="Guo H."/>
            <person name="Dou H."/>
            <person name="Li T."/>
            <person name="Mu C."/>
            <person name="Jiang W."/>
            <person name="Fu Q."/>
            <person name="Fu X."/>
            <person name="Miao Y."/>
            <person name="Liu J."/>
            <person name="Yu Q."/>
            <person name="Li R."/>
            <person name="Liao H."/>
            <person name="Li X."/>
            <person name="Kong Y."/>
            <person name="Jiang Z."/>
            <person name="Chourrout D."/>
            <person name="Li R."/>
            <person name="Bao Z."/>
        </authorList>
    </citation>
    <scope>NUCLEOTIDE SEQUENCE [LARGE SCALE GENOMIC DNA]</scope>
    <source>
        <strain evidence="1 2">PY_sf001</strain>
    </source>
</reference>
<protein>
    <submittedName>
        <fullName evidence="1">Uncharacterized protein</fullName>
    </submittedName>
</protein>
<proteinExistence type="predicted"/>
<accession>A0A210QYF2</accession>
<name>A0A210QYF2_MIZYE</name>
<evidence type="ECO:0000313" key="2">
    <source>
        <dbReference type="Proteomes" id="UP000242188"/>
    </source>
</evidence>
<dbReference type="EMBL" id="NEDP02001215">
    <property type="protein sequence ID" value="OWF53769.1"/>
    <property type="molecule type" value="Genomic_DNA"/>
</dbReference>
<gene>
    <name evidence="1" type="ORF">KP79_PYT08438</name>
</gene>
<sequence>MEKRVQFACQGRRESYLINDSLLEFEHKKFQNALDDQLLFEQDDTDEVRRLTFRTLENVTRGDLPKGSHLFQKVMDDLQTKGKDVGESRRKHRTKSASENLHTVRFQKQILKRTYTCMNKQLP</sequence>
<organism evidence="1 2">
    <name type="scientific">Mizuhopecten yessoensis</name>
    <name type="common">Japanese scallop</name>
    <name type="synonym">Patinopecten yessoensis</name>
    <dbReference type="NCBI Taxonomy" id="6573"/>
    <lineage>
        <taxon>Eukaryota</taxon>
        <taxon>Metazoa</taxon>
        <taxon>Spiralia</taxon>
        <taxon>Lophotrochozoa</taxon>
        <taxon>Mollusca</taxon>
        <taxon>Bivalvia</taxon>
        <taxon>Autobranchia</taxon>
        <taxon>Pteriomorphia</taxon>
        <taxon>Pectinida</taxon>
        <taxon>Pectinoidea</taxon>
        <taxon>Pectinidae</taxon>
        <taxon>Mizuhopecten</taxon>
    </lineage>
</organism>
<evidence type="ECO:0000313" key="1">
    <source>
        <dbReference type="EMBL" id="OWF53769.1"/>
    </source>
</evidence>
<comment type="caution">
    <text evidence="1">The sequence shown here is derived from an EMBL/GenBank/DDBJ whole genome shotgun (WGS) entry which is preliminary data.</text>
</comment>
<keyword evidence="2" id="KW-1185">Reference proteome</keyword>
<dbReference type="Proteomes" id="UP000242188">
    <property type="component" value="Unassembled WGS sequence"/>
</dbReference>
<dbReference type="AlphaFoldDB" id="A0A210QYF2"/>